<evidence type="ECO:0000256" key="9">
    <source>
        <dbReference type="ARBA" id="ARBA00023273"/>
    </source>
</evidence>
<dbReference type="Pfam" id="PF23602">
    <property type="entry name" value="CS_DNAAF11_C"/>
    <property type="match status" value="1"/>
</dbReference>
<organism evidence="13 14">
    <name type="scientific">Octopus sinensis</name>
    <name type="common">East Asian common octopus</name>
    <dbReference type="NCBI Taxonomy" id="2607531"/>
    <lineage>
        <taxon>Eukaryota</taxon>
        <taxon>Metazoa</taxon>
        <taxon>Spiralia</taxon>
        <taxon>Lophotrochozoa</taxon>
        <taxon>Mollusca</taxon>
        <taxon>Cephalopoda</taxon>
        <taxon>Coleoidea</taxon>
        <taxon>Octopodiformes</taxon>
        <taxon>Octopoda</taxon>
        <taxon>Incirrata</taxon>
        <taxon>Octopodidae</taxon>
        <taxon>Octopus</taxon>
    </lineage>
</organism>
<sequence length="1197" mass="138553">MARKKVARRTDEILVTEEEKTELSSWENEEVEETEQPQPPQTQPQPQPPQPAETVEEEAEVTTSCVTEGPLLTNVVIKTYDGRYLNGLFEGEGCMEFIDGHIYKGFFHQGLMHGHGYYEWDDGVIYEGDFMFNYITGKGTYTYLDGSTYEGEVLNGKRHGYGIYTWKAEGKCYAGYWFKGKKHGKGCMQFDKDSQCFYHGDWRCDLPHGWGLQRYSSHNIYEGFWFKNKPNVDGVMKWFVQGRPKDVEIYKGHWSNGIQQGYGEQVWVTYRAPGSQFNGQNLYRGNFVNGKRHGQGTFYYADGSKYKGEWFEDMKHGFAKFTQRTGDVYEGRFENNALPDNTFVTGLPALINEQDSKSPMSFIMHLTCSGSSNISAAPEKEVHMKTVDNNFMMDVNSLLKGVEGVNPERELIQVNKNVWRHIGFLKKIYLFYASLGQEPAIDNVYLMDNLQFWRFLKDCCLHHHGFTLMEMDRFLGNHEKVASLHDPFGKLLLREFIASLVVLAYKAYGAQYEEAKAHLKYHFLLLDWCFNQLLKNNIYPNVFTVKGHIFTEVRRAMNIMEHIQEVYKIYTAICKPRKLPPHDASMKMRDCLVILKDLNLINENLTAKAAIDVLAVDDPNVIVDGDYNLEMEMTYLEFLEALVGFAEIYITETVVESLTIPLDTVTSSRSPKTSSQPVMSPVLSTNVSTISFQQQSRARDTTGTRTPEAVQEEQRTSLSVLFSPLESLMETTDSRKTTIVTEDLLRKRAEHNNCEIATLEEVSLHQQDIERIENIDKWCRDLKILYLQCNLIPKIEHVNRLKKLEYLNLALNNIERIENIEGCESLRKLDLTVNFVGEITSIKCLRNLVHFNELYLIGNPCADFDGYQHYVIVILPNLKILDGKTIEKSERILAMQNFKATEEKILRQQEEYLQKRKTQKEEGNSKNNGKESTTLTEENNYDDDSTSHSLEQSTEEVQDDDNGKTEEELEKEFWDEKVPFTPESRIQVHEHMRKLKEKEDGTADDQNLKKPRRLFNDEGRAFNMNEPKINFTLKDQNEENAYLLDMACYKFLDPQLIDVDVQPLYVRATIKGKIFQLSLNEEVNPDRSTAKRSQTTGHLLITMPKMKPIIKPTNRKNKRQEKKNEEPKPKTERAQVERLEVGENLTKVDYCNIINENNQNQAVVKEERAVIKKWSVMYEDRKNSEDFVDDPEVPELI</sequence>
<evidence type="ECO:0000256" key="6">
    <source>
        <dbReference type="ARBA" id="ARBA00022846"/>
    </source>
</evidence>
<keyword evidence="9" id="KW-0966">Cell projection</keyword>
<evidence type="ECO:0000259" key="12">
    <source>
        <dbReference type="Pfam" id="PF23602"/>
    </source>
</evidence>
<dbReference type="FunFam" id="3.80.10.10:FF:000052">
    <property type="entry name" value="Leucine rich repeat containing 6"/>
    <property type="match status" value="1"/>
</dbReference>
<evidence type="ECO:0000256" key="7">
    <source>
        <dbReference type="ARBA" id="ARBA00023069"/>
    </source>
</evidence>
<dbReference type="RefSeq" id="XP_036367228.1">
    <property type="nucleotide sequence ID" value="XM_036511335.1"/>
</dbReference>
<dbReference type="InterPro" id="IPR001611">
    <property type="entry name" value="Leu-rich_rpt"/>
</dbReference>
<proteinExistence type="inferred from homology"/>
<dbReference type="GO" id="GO:0031514">
    <property type="term" value="C:motile cilium"/>
    <property type="evidence" value="ECO:0007669"/>
    <property type="project" value="UniProtKB-SubCell"/>
</dbReference>
<dbReference type="PROSITE" id="PS51450">
    <property type="entry name" value="LRR"/>
    <property type="match status" value="2"/>
</dbReference>
<dbReference type="Pfam" id="PF02493">
    <property type="entry name" value="MORN"/>
    <property type="match status" value="10"/>
</dbReference>
<keyword evidence="8" id="KW-0206">Cytoskeleton</keyword>
<evidence type="ECO:0000256" key="10">
    <source>
        <dbReference type="ARBA" id="ARBA00049982"/>
    </source>
</evidence>
<dbReference type="InterPro" id="IPR032675">
    <property type="entry name" value="LRR_dom_sf"/>
</dbReference>
<evidence type="ECO:0000256" key="4">
    <source>
        <dbReference type="ARBA" id="ARBA00022614"/>
    </source>
</evidence>
<reference evidence="14" key="1">
    <citation type="submission" date="2025-08" db="UniProtKB">
        <authorList>
            <consortium name="RefSeq"/>
        </authorList>
    </citation>
    <scope>IDENTIFICATION</scope>
</reference>
<comment type="similarity">
    <text evidence="10">Belongs to the tilB family.</text>
</comment>
<evidence type="ECO:0000313" key="14">
    <source>
        <dbReference type="RefSeq" id="XP_036367228.1"/>
    </source>
</evidence>
<protein>
    <submittedName>
        <fullName evidence="14">Radial spoke head 10 homolog B-like isoform X1</fullName>
    </submittedName>
</protein>
<keyword evidence="3" id="KW-0963">Cytoplasm</keyword>
<keyword evidence="4" id="KW-0433">Leucine-rich repeat</keyword>
<keyword evidence="5" id="KW-0677">Repeat</keyword>
<dbReference type="Pfam" id="PF14580">
    <property type="entry name" value="LRR_9"/>
    <property type="match status" value="1"/>
</dbReference>
<feature type="domain" description="Dynein axonemal assembly factor 11-like CS" evidence="12">
    <location>
        <begin position="985"/>
        <end position="1105"/>
    </location>
</feature>
<feature type="compositionally biased region" description="Polar residues" evidence="11">
    <location>
        <begin position="925"/>
        <end position="938"/>
    </location>
</feature>
<comment type="subcellular location">
    <subcellularLocation>
        <location evidence="1">Cell projection</location>
        <location evidence="1">Cilium</location>
        <location evidence="1">Flagellum</location>
    </subcellularLocation>
    <subcellularLocation>
        <location evidence="2">Cytoplasm</location>
        <location evidence="2">Cytoskeleton</location>
        <location evidence="2">Cilium axoneme</location>
    </subcellularLocation>
</comment>
<feature type="region of interest" description="Disordered" evidence="11">
    <location>
        <begin position="1086"/>
        <end position="1134"/>
    </location>
</feature>
<dbReference type="SUPFAM" id="SSF82185">
    <property type="entry name" value="Histone H3 K4-specific methyltransferase SET7/9 N-terminal domain"/>
    <property type="match status" value="2"/>
</dbReference>
<dbReference type="PANTHER" id="PTHR46613">
    <property type="entry name" value="RADIAL SPOKE HEAD 10 HOMOLOG B-RELATED"/>
    <property type="match status" value="1"/>
</dbReference>
<dbReference type="Gene3D" id="3.80.10.10">
    <property type="entry name" value="Ribonuclease Inhibitor"/>
    <property type="match status" value="1"/>
</dbReference>
<feature type="region of interest" description="Disordered" evidence="11">
    <location>
        <begin position="1"/>
        <end position="64"/>
    </location>
</feature>
<dbReference type="SMART" id="SM00698">
    <property type="entry name" value="MORN"/>
    <property type="match status" value="10"/>
</dbReference>
<evidence type="ECO:0000256" key="3">
    <source>
        <dbReference type="ARBA" id="ARBA00022490"/>
    </source>
</evidence>
<dbReference type="InterPro" id="IPR003409">
    <property type="entry name" value="MORN"/>
</dbReference>
<gene>
    <name evidence="14" type="primary">LOC115222179</name>
</gene>
<dbReference type="SMART" id="SM00365">
    <property type="entry name" value="LRR_SD22"/>
    <property type="match status" value="3"/>
</dbReference>
<feature type="compositionally biased region" description="Basic and acidic residues" evidence="11">
    <location>
        <begin position="8"/>
        <end position="22"/>
    </location>
</feature>
<keyword evidence="6" id="KW-0282">Flagellum</keyword>
<dbReference type="Gene3D" id="2.20.110.10">
    <property type="entry name" value="Histone H3 K4-specific methyltransferase SET7/9 N-terminal domain"/>
    <property type="match status" value="3"/>
</dbReference>
<evidence type="ECO:0000256" key="11">
    <source>
        <dbReference type="SAM" id="MobiDB-lite"/>
    </source>
</evidence>
<keyword evidence="13" id="KW-1185">Reference proteome</keyword>
<dbReference type="PANTHER" id="PTHR46613:SF1">
    <property type="entry name" value="RADIAL SPOKE HEAD 10 HOMOLOG B-RELATED"/>
    <property type="match status" value="1"/>
</dbReference>
<feature type="compositionally biased region" description="Basic and acidic residues" evidence="11">
    <location>
        <begin position="915"/>
        <end position="924"/>
    </location>
</feature>
<name>A0A7E6FI17_9MOLL</name>
<feature type="compositionally biased region" description="Pro residues" evidence="11">
    <location>
        <begin position="37"/>
        <end position="51"/>
    </location>
</feature>
<dbReference type="KEGG" id="osn:115222179"/>
<evidence type="ECO:0000256" key="2">
    <source>
        <dbReference type="ARBA" id="ARBA00004430"/>
    </source>
</evidence>
<keyword evidence="7" id="KW-0969">Cilium</keyword>
<accession>A0A7E6FI17</accession>
<feature type="compositionally biased region" description="Basic and acidic residues" evidence="11">
    <location>
        <begin position="961"/>
        <end position="974"/>
    </location>
</feature>
<evidence type="ECO:0000313" key="13">
    <source>
        <dbReference type="Proteomes" id="UP000515154"/>
    </source>
</evidence>
<evidence type="ECO:0000256" key="1">
    <source>
        <dbReference type="ARBA" id="ARBA00004230"/>
    </source>
</evidence>
<evidence type="ECO:0000256" key="5">
    <source>
        <dbReference type="ARBA" id="ARBA00022737"/>
    </source>
</evidence>
<dbReference type="GO" id="GO:0005930">
    <property type="term" value="C:axoneme"/>
    <property type="evidence" value="ECO:0007669"/>
    <property type="project" value="UniProtKB-SubCell"/>
</dbReference>
<feature type="region of interest" description="Disordered" evidence="11">
    <location>
        <begin position="915"/>
        <end position="974"/>
    </location>
</feature>
<dbReference type="InterPro" id="IPR056496">
    <property type="entry name" value="CS_DNAAF11_C"/>
</dbReference>
<dbReference type="SUPFAM" id="SSF52058">
    <property type="entry name" value="L domain-like"/>
    <property type="match status" value="1"/>
</dbReference>
<dbReference type="AlphaFoldDB" id="A0A7E6FI17"/>
<dbReference type="Proteomes" id="UP000515154">
    <property type="component" value="Linkage group LG19"/>
</dbReference>
<feature type="compositionally biased region" description="Basic and acidic residues" evidence="11">
    <location>
        <begin position="1122"/>
        <end position="1134"/>
    </location>
</feature>
<evidence type="ECO:0000256" key="8">
    <source>
        <dbReference type="ARBA" id="ARBA00023212"/>
    </source>
</evidence>